<comment type="subcellular location">
    <subcellularLocation>
        <location evidence="1">Membrane</location>
        <topology evidence="1">Multi-pass membrane protein</topology>
    </subcellularLocation>
</comment>
<feature type="transmembrane region" description="Helical" evidence="7">
    <location>
        <begin position="112"/>
        <end position="145"/>
    </location>
</feature>
<dbReference type="RefSeq" id="WP_135120671.1">
    <property type="nucleotide sequence ID" value="NZ_SPQZ01000004.1"/>
</dbReference>
<feature type="region of interest" description="Disordered" evidence="6">
    <location>
        <begin position="1"/>
        <end position="55"/>
    </location>
</feature>
<feature type="domain" description="FHA" evidence="8">
    <location>
        <begin position="389"/>
        <end position="446"/>
    </location>
</feature>
<keyword evidence="5 7" id="KW-0472">Membrane</keyword>
<evidence type="ECO:0000256" key="4">
    <source>
        <dbReference type="ARBA" id="ARBA00022989"/>
    </source>
</evidence>
<dbReference type="Pfam" id="PF06271">
    <property type="entry name" value="RDD"/>
    <property type="match status" value="1"/>
</dbReference>
<dbReference type="GO" id="GO:0016020">
    <property type="term" value="C:membrane"/>
    <property type="evidence" value="ECO:0007669"/>
    <property type="project" value="UniProtKB-SubCell"/>
</dbReference>
<dbReference type="InterPro" id="IPR010432">
    <property type="entry name" value="RDD"/>
</dbReference>
<dbReference type="CDD" id="cd00060">
    <property type="entry name" value="FHA"/>
    <property type="match status" value="1"/>
</dbReference>
<keyword evidence="4 7" id="KW-1133">Transmembrane helix</keyword>
<keyword evidence="10" id="KW-1185">Reference proteome</keyword>
<feature type="compositionally biased region" description="Low complexity" evidence="6">
    <location>
        <begin position="317"/>
        <end position="326"/>
    </location>
</feature>
<dbReference type="InterPro" id="IPR008984">
    <property type="entry name" value="SMAD_FHA_dom_sf"/>
</dbReference>
<sequence>MSDRGGFPGRAGVPALPPSGVPALPPGLLAPQPGLEGSSPDAAPQPTAGAPADARTDAVVPASAALAGTPAVAAPAVPTAAGPRRIGGSLGTAFVGRPATVGRRIAAFSIDVAIVAGIAAVVWLLTGTLVLGAVVAIELAVGLWIVESRTGITPGNAAMRLRTAREDGPFSPGVGRGFVRWFITGAGFLAAGVGAWVVVASSAWDASGRGRSWADRAARTLVVAVPVRNRAAEPAGSRGIVLAAPLLVTSSRRAPATLVSDDENSASASFTGASSSVPIAVESASVRGASTGGGTADERMPQLDAPAPAAEPRSADGRAAAAVGSPASVDPAAASVAESASVAPPTGRRAAAVPVDQAPGADASAAETGALLLIFDTGQREQLPIPVAVNLGRNPSATDQGDRLISVRDPESTVSKTHLRLEHSRGRTWVTDNNSTNGTEIRSDDAASAPLLPGNRVLLDEGDRVRIGNRTFTVSILMAHESADKA</sequence>
<evidence type="ECO:0000259" key="8">
    <source>
        <dbReference type="PROSITE" id="PS50006"/>
    </source>
</evidence>
<feature type="compositionally biased region" description="Low complexity" evidence="6">
    <location>
        <begin position="26"/>
        <end position="35"/>
    </location>
</feature>
<evidence type="ECO:0000313" key="10">
    <source>
        <dbReference type="Proteomes" id="UP000298127"/>
    </source>
</evidence>
<dbReference type="Pfam" id="PF00498">
    <property type="entry name" value="FHA"/>
    <property type="match status" value="1"/>
</dbReference>
<proteinExistence type="predicted"/>
<evidence type="ECO:0000256" key="6">
    <source>
        <dbReference type="SAM" id="MobiDB-lite"/>
    </source>
</evidence>
<evidence type="ECO:0000256" key="2">
    <source>
        <dbReference type="ARBA" id="ARBA00022553"/>
    </source>
</evidence>
<evidence type="ECO:0000256" key="7">
    <source>
        <dbReference type="SAM" id="Phobius"/>
    </source>
</evidence>
<dbReference type="Gene3D" id="2.60.200.20">
    <property type="match status" value="1"/>
</dbReference>
<comment type="caution">
    <text evidence="9">The sequence shown here is derived from an EMBL/GenBank/DDBJ whole genome shotgun (WGS) entry which is preliminary data.</text>
</comment>
<feature type="region of interest" description="Disordered" evidence="6">
    <location>
        <begin position="287"/>
        <end position="326"/>
    </location>
</feature>
<feature type="region of interest" description="Disordered" evidence="6">
    <location>
        <begin position="429"/>
        <end position="448"/>
    </location>
</feature>
<feature type="compositionally biased region" description="Pro residues" evidence="6">
    <location>
        <begin position="15"/>
        <end position="25"/>
    </location>
</feature>
<keyword evidence="3 7" id="KW-0812">Transmembrane</keyword>
<dbReference type="PROSITE" id="PS50006">
    <property type="entry name" value="FHA_DOMAIN"/>
    <property type="match status" value="1"/>
</dbReference>
<gene>
    <name evidence="9" type="ORF">E4M00_11475</name>
</gene>
<dbReference type="AlphaFoldDB" id="A0A4Y9QX17"/>
<evidence type="ECO:0000256" key="3">
    <source>
        <dbReference type="ARBA" id="ARBA00022692"/>
    </source>
</evidence>
<evidence type="ECO:0000313" key="9">
    <source>
        <dbReference type="EMBL" id="TFV96700.1"/>
    </source>
</evidence>
<evidence type="ECO:0000256" key="5">
    <source>
        <dbReference type="ARBA" id="ARBA00023136"/>
    </source>
</evidence>
<feature type="transmembrane region" description="Helical" evidence="7">
    <location>
        <begin position="178"/>
        <end position="199"/>
    </location>
</feature>
<dbReference type="InterPro" id="IPR000253">
    <property type="entry name" value="FHA_dom"/>
</dbReference>
<dbReference type="SUPFAM" id="SSF49879">
    <property type="entry name" value="SMAD/FHA domain"/>
    <property type="match status" value="1"/>
</dbReference>
<protein>
    <submittedName>
        <fullName evidence="9">FHA domain-containing protein</fullName>
    </submittedName>
</protein>
<dbReference type="EMBL" id="SPQZ01000004">
    <property type="protein sequence ID" value="TFV96700.1"/>
    <property type="molecule type" value="Genomic_DNA"/>
</dbReference>
<name>A0A4Y9QX17_9MICO</name>
<evidence type="ECO:0000256" key="1">
    <source>
        <dbReference type="ARBA" id="ARBA00004141"/>
    </source>
</evidence>
<feature type="compositionally biased region" description="Polar residues" evidence="6">
    <location>
        <begin position="430"/>
        <end position="440"/>
    </location>
</feature>
<keyword evidence="2" id="KW-0597">Phosphoprotein</keyword>
<reference evidence="9 10" key="1">
    <citation type="journal article" date="2018" name="J. Microbiol.">
        <title>Leifsonia flava sp. nov., a novel actinobacterium isolated from the rhizosphere of Aquilegia viridiflora.</title>
        <authorList>
            <person name="Cai Y."/>
            <person name="Tao W.Z."/>
            <person name="Ma Y.J."/>
            <person name="Cheng J."/>
            <person name="Zhang M.Y."/>
            <person name="Zhang Y.X."/>
        </authorList>
    </citation>
    <scope>NUCLEOTIDE SEQUENCE [LARGE SCALE GENOMIC DNA]</scope>
    <source>
        <strain evidence="9 10">SYP-B2174</strain>
    </source>
</reference>
<organism evidence="9 10">
    <name type="scientific">Orlajensenia leifsoniae</name>
    <dbReference type="NCBI Taxonomy" id="2561933"/>
    <lineage>
        <taxon>Bacteria</taxon>
        <taxon>Bacillati</taxon>
        <taxon>Actinomycetota</taxon>
        <taxon>Actinomycetes</taxon>
        <taxon>Micrococcales</taxon>
        <taxon>Microbacteriaceae</taxon>
        <taxon>Orlajensenia</taxon>
    </lineage>
</organism>
<accession>A0A4Y9QX17</accession>
<dbReference type="Proteomes" id="UP000298127">
    <property type="component" value="Unassembled WGS sequence"/>
</dbReference>